<feature type="non-terminal residue" evidence="1">
    <location>
        <position position="1"/>
    </location>
</feature>
<organism evidence="1">
    <name type="scientific">marine sediment metagenome</name>
    <dbReference type="NCBI Taxonomy" id="412755"/>
    <lineage>
        <taxon>unclassified sequences</taxon>
        <taxon>metagenomes</taxon>
        <taxon>ecological metagenomes</taxon>
    </lineage>
</organism>
<protein>
    <submittedName>
        <fullName evidence="1">Uncharacterized protein</fullName>
    </submittedName>
</protein>
<gene>
    <name evidence="1" type="ORF">S06H3_02903</name>
</gene>
<proteinExistence type="predicted"/>
<accession>X1K9R3</accession>
<dbReference type="EMBL" id="BARV01000898">
    <property type="protein sequence ID" value="GAH90380.1"/>
    <property type="molecule type" value="Genomic_DNA"/>
</dbReference>
<reference evidence="1" key="1">
    <citation type="journal article" date="2014" name="Front. Microbiol.">
        <title>High frequency of phylogenetically diverse reductive dehalogenase-homologous genes in deep subseafloor sedimentary metagenomes.</title>
        <authorList>
            <person name="Kawai M."/>
            <person name="Futagami T."/>
            <person name="Toyoda A."/>
            <person name="Takaki Y."/>
            <person name="Nishi S."/>
            <person name="Hori S."/>
            <person name="Arai W."/>
            <person name="Tsubouchi T."/>
            <person name="Morono Y."/>
            <person name="Uchiyama I."/>
            <person name="Ito T."/>
            <person name="Fujiyama A."/>
            <person name="Inagaki F."/>
            <person name="Takami H."/>
        </authorList>
    </citation>
    <scope>NUCLEOTIDE SEQUENCE</scope>
    <source>
        <strain evidence="1">Expedition CK06-06</strain>
    </source>
</reference>
<name>X1K9R3_9ZZZZ</name>
<comment type="caution">
    <text evidence="1">The sequence shown here is derived from an EMBL/GenBank/DDBJ whole genome shotgun (WGS) entry which is preliminary data.</text>
</comment>
<sequence>HGNLIAIEHARFLESREKREREAVATKKKGIYAGFLNLPTPEELGKRLSEFVDDKLSKGQFTEFGNCERILLARNRWSGVSVGKFLRCESHFKPLRRKDCDHFYLIVNAQLIEVF</sequence>
<dbReference type="AlphaFoldDB" id="X1K9R3"/>
<evidence type="ECO:0000313" key="1">
    <source>
        <dbReference type="EMBL" id="GAH90380.1"/>
    </source>
</evidence>